<dbReference type="PANTHER" id="PTHR12304:SF4">
    <property type="entry name" value="URIDINE NUCLEOSIDASE"/>
    <property type="match status" value="1"/>
</dbReference>
<sequence>MEKKKVIIDCDPGIDDSLAIILALKSPELEVRGITIVSGNVHGNKGAENALKILKSINRLDVPVYVGKTEPLKRQLVTAEDTHGEDGLGETQYPTVEETRYRTGAVEFILNAIKKEEISIIALGPLTNIATAMQEDNEVFSKVKEIVFMGGAFKSFGNCSPVAEFNFWVDPDAAKYVLNNAKVPLTMVGLDVTREIVLTPNYIEMLKQFNNQLSKLIVDITRFYVNFHWKQEKTLGCVINDPLAVAYLLDNSLCEGKSYYVDVVIEGQAIGMSMVDEGNFLRKKPNCKVLTETDANRFFYKFFNTLFPEFKEDIEIVLSDKRYSY</sequence>
<dbReference type="InterPro" id="IPR036452">
    <property type="entry name" value="Ribo_hydro-like"/>
</dbReference>
<dbReference type="InterPro" id="IPR001910">
    <property type="entry name" value="Inosine/uridine_hydrolase_dom"/>
</dbReference>
<reference evidence="4 5" key="1">
    <citation type="submission" date="2019-12" db="EMBL/GenBank/DDBJ databases">
        <title>Genome sequenceing of Clostridium bovifaecis.</title>
        <authorList>
            <person name="Yao Y."/>
        </authorList>
    </citation>
    <scope>NUCLEOTIDE SEQUENCE [LARGE SCALE GENOMIC DNA]</scope>
    <source>
        <strain evidence="4 5">BXX</strain>
    </source>
</reference>
<dbReference type="Pfam" id="PF01156">
    <property type="entry name" value="IU_nuc_hydro"/>
    <property type="match status" value="1"/>
</dbReference>
<dbReference type="SUPFAM" id="SSF53590">
    <property type="entry name" value="Nucleoside hydrolase"/>
    <property type="match status" value="1"/>
</dbReference>
<protein>
    <submittedName>
        <fullName evidence="4">Nucleoside hydrolase</fullName>
    </submittedName>
</protein>
<feature type="domain" description="Inosine/uridine-preferring nucleoside hydrolase" evidence="3">
    <location>
        <begin position="6"/>
        <end position="299"/>
    </location>
</feature>
<gene>
    <name evidence="4" type="ORF">GOM49_05445</name>
</gene>
<dbReference type="Proteomes" id="UP000422764">
    <property type="component" value="Chromosome"/>
</dbReference>
<keyword evidence="1 4" id="KW-0378">Hydrolase</keyword>
<dbReference type="GO" id="GO:0006152">
    <property type="term" value="P:purine nucleoside catabolic process"/>
    <property type="evidence" value="ECO:0007669"/>
    <property type="project" value="TreeGrafter"/>
</dbReference>
<evidence type="ECO:0000256" key="2">
    <source>
        <dbReference type="ARBA" id="ARBA00023295"/>
    </source>
</evidence>
<dbReference type="AlphaFoldDB" id="A0A6I6F2G5"/>
<dbReference type="GO" id="GO:0008477">
    <property type="term" value="F:purine nucleosidase activity"/>
    <property type="evidence" value="ECO:0007669"/>
    <property type="project" value="TreeGrafter"/>
</dbReference>
<evidence type="ECO:0000259" key="3">
    <source>
        <dbReference type="Pfam" id="PF01156"/>
    </source>
</evidence>
<evidence type="ECO:0000313" key="4">
    <source>
        <dbReference type="EMBL" id="QGU94618.1"/>
    </source>
</evidence>
<dbReference type="EMBL" id="CP046522">
    <property type="protein sequence ID" value="QGU94618.1"/>
    <property type="molecule type" value="Genomic_DNA"/>
</dbReference>
<dbReference type="GO" id="GO:0005829">
    <property type="term" value="C:cytosol"/>
    <property type="evidence" value="ECO:0007669"/>
    <property type="project" value="TreeGrafter"/>
</dbReference>
<keyword evidence="5" id="KW-1185">Reference proteome</keyword>
<keyword evidence="2" id="KW-0326">Glycosidase</keyword>
<dbReference type="PANTHER" id="PTHR12304">
    <property type="entry name" value="INOSINE-URIDINE PREFERRING NUCLEOSIDE HYDROLASE"/>
    <property type="match status" value="1"/>
</dbReference>
<name>A0A6I6F2G5_9CLOT</name>
<proteinExistence type="predicted"/>
<evidence type="ECO:0000256" key="1">
    <source>
        <dbReference type="ARBA" id="ARBA00022801"/>
    </source>
</evidence>
<organism evidence="4 5">
    <name type="scientific">Clostridium bovifaecis</name>
    <dbReference type="NCBI Taxonomy" id="2184719"/>
    <lineage>
        <taxon>Bacteria</taxon>
        <taxon>Bacillati</taxon>
        <taxon>Bacillota</taxon>
        <taxon>Clostridia</taxon>
        <taxon>Eubacteriales</taxon>
        <taxon>Clostridiaceae</taxon>
        <taxon>Clostridium</taxon>
    </lineage>
</organism>
<accession>A0A6I6F2G5</accession>
<dbReference type="InterPro" id="IPR023186">
    <property type="entry name" value="IUNH"/>
</dbReference>
<dbReference type="Gene3D" id="3.90.245.10">
    <property type="entry name" value="Ribonucleoside hydrolase-like"/>
    <property type="match status" value="1"/>
</dbReference>
<evidence type="ECO:0000313" key="5">
    <source>
        <dbReference type="Proteomes" id="UP000422764"/>
    </source>
</evidence>